<feature type="domain" description="Mannosyl-glycoprotein endo-beta-N-acetylglucosamidase-like" evidence="3">
    <location>
        <begin position="137"/>
        <end position="232"/>
    </location>
</feature>
<feature type="region of interest" description="Disordered" evidence="1">
    <location>
        <begin position="279"/>
        <end position="306"/>
    </location>
</feature>
<name>A0A432XQ60_9GAMM</name>
<reference evidence="5" key="1">
    <citation type="journal article" date="2018" name="Front. Microbiol.">
        <title>Genome-Based Analysis Reveals the Taxonomy and Diversity of the Family Idiomarinaceae.</title>
        <authorList>
            <person name="Liu Y."/>
            <person name="Lai Q."/>
            <person name="Shao Z."/>
        </authorList>
    </citation>
    <scope>NUCLEOTIDE SEQUENCE [LARGE SCALE GENOMIC DNA]</scope>
    <source>
        <strain evidence="5">SW15</strain>
    </source>
</reference>
<dbReference type="Proteomes" id="UP000286678">
    <property type="component" value="Unassembled WGS sequence"/>
</dbReference>
<evidence type="ECO:0000259" key="3">
    <source>
        <dbReference type="Pfam" id="PF01832"/>
    </source>
</evidence>
<feature type="chain" id="PRO_5019119919" evidence="2">
    <location>
        <begin position="21"/>
        <end position="306"/>
    </location>
</feature>
<dbReference type="PANTHER" id="PTHR40572">
    <property type="entry name" value="PROTEIN BAX"/>
    <property type="match status" value="1"/>
</dbReference>
<evidence type="ECO:0000313" key="5">
    <source>
        <dbReference type="Proteomes" id="UP000286678"/>
    </source>
</evidence>
<dbReference type="EMBL" id="PIPT01000001">
    <property type="protein sequence ID" value="RUO50856.1"/>
    <property type="molecule type" value="Genomic_DNA"/>
</dbReference>
<evidence type="ECO:0000256" key="2">
    <source>
        <dbReference type="SAM" id="SignalP"/>
    </source>
</evidence>
<keyword evidence="5" id="KW-1185">Reference proteome</keyword>
<feature type="signal peptide" evidence="2">
    <location>
        <begin position="1"/>
        <end position="20"/>
    </location>
</feature>
<comment type="caution">
    <text evidence="4">The sequence shown here is derived from an EMBL/GenBank/DDBJ whole genome shotgun (WGS) entry which is preliminary data.</text>
</comment>
<evidence type="ECO:0000313" key="4">
    <source>
        <dbReference type="EMBL" id="RUO50856.1"/>
    </source>
</evidence>
<dbReference type="GO" id="GO:0004040">
    <property type="term" value="F:amidase activity"/>
    <property type="evidence" value="ECO:0007669"/>
    <property type="project" value="InterPro"/>
</dbReference>
<evidence type="ECO:0000256" key="1">
    <source>
        <dbReference type="SAM" id="MobiDB-lite"/>
    </source>
</evidence>
<dbReference type="Pfam" id="PF01832">
    <property type="entry name" value="Glucosaminidase"/>
    <property type="match status" value="1"/>
</dbReference>
<protein>
    <submittedName>
        <fullName evidence="4">Peptidoglycan hydrolase</fullName>
    </submittedName>
</protein>
<organism evidence="4 5">
    <name type="scientific">Pseudidiomarina aquimaris</name>
    <dbReference type="NCBI Taxonomy" id="641841"/>
    <lineage>
        <taxon>Bacteria</taxon>
        <taxon>Pseudomonadati</taxon>
        <taxon>Pseudomonadota</taxon>
        <taxon>Gammaproteobacteria</taxon>
        <taxon>Alteromonadales</taxon>
        <taxon>Idiomarinaceae</taxon>
        <taxon>Pseudidiomarina</taxon>
    </lineage>
</organism>
<dbReference type="RefSeq" id="WP_126832573.1">
    <property type="nucleotide sequence ID" value="NZ_PIPT01000001.1"/>
</dbReference>
<dbReference type="InterPro" id="IPR002901">
    <property type="entry name" value="MGlyc_endo_b_GlcNAc-like_dom"/>
</dbReference>
<dbReference type="OrthoDB" id="9788155at2"/>
<dbReference type="Gene3D" id="1.10.530.10">
    <property type="match status" value="1"/>
</dbReference>
<keyword evidence="2" id="KW-0732">Signal</keyword>
<keyword evidence="4" id="KW-0378">Hydrolase</keyword>
<gene>
    <name evidence="4" type="ORF">CWE21_01815</name>
</gene>
<dbReference type="AlphaFoldDB" id="A0A432XQ60"/>
<accession>A0A432XQ60</accession>
<sequence length="306" mass="34273">MLRFGLFMLALLAVAAAVVAPTALHLANPYRLYDNVVPARDIAVEAPRITALPDFSQYQQTADKKQAFFGFLAPLVTAENARIEEQRKGLQALHTKWRFNPNSLTREQHSWLEYLAKQYRVDFSLANVKEAQETFALLKRRVDVVPETLVLVQAANESAWGTSRFALDALNLFGQWCFTEGCGLVPEARGAEASHEVRKFASVNESIASYMRNLNTHPAYFELRSLRSEQRRQGRDIRALDLTPGLLSYSERGEAYVEELNAMIRVNRPLILTALADPMNEEGPVAEPGFSGDSEEQATRSNSAPE</sequence>
<dbReference type="PANTHER" id="PTHR40572:SF1">
    <property type="entry name" value="PROTEIN BAX"/>
    <property type="match status" value="1"/>
</dbReference>
<proteinExistence type="predicted"/>
<dbReference type="InterPro" id="IPR053195">
    <property type="entry name" value="Bax-like"/>
</dbReference>